<keyword evidence="4" id="KW-0804">Transcription</keyword>
<evidence type="ECO:0000259" key="7">
    <source>
        <dbReference type="PROSITE" id="PS50048"/>
    </source>
</evidence>
<dbReference type="InterPro" id="IPR001138">
    <property type="entry name" value="Zn2Cys6_DnaBD"/>
</dbReference>
<organism evidence="8 9">
    <name type="scientific">Aspergillus arachidicola</name>
    <dbReference type="NCBI Taxonomy" id="656916"/>
    <lineage>
        <taxon>Eukaryota</taxon>
        <taxon>Fungi</taxon>
        <taxon>Dikarya</taxon>
        <taxon>Ascomycota</taxon>
        <taxon>Pezizomycotina</taxon>
        <taxon>Eurotiomycetes</taxon>
        <taxon>Eurotiomycetidae</taxon>
        <taxon>Eurotiales</taxon>
        <taxon>Aspergillaceae</taxon>
        <taxon>Aspergillus</taxon>
        <taxon>Aspergillus subgen. Circumdati</taxon>
    </lineage>
</organism>
<dbReference type="CDD" id="cd00067">
    <property type="entry name" value="GAL4"/>
    <property type="match status" value="1"/>
</dbReference>
<dbReference type="GO" id="GO:0008270">
    <property type="term" value="F:zinc ion binding"/>
    <property type="evidence" value="ECO:0007669"/>
    <property type="project" value="InterPro"/>
</dbReference>
<evidence type="ECO:0000256" key="5">
    <source>
        <dbReference type="ARBA" id="ARBA00023242"/>
    </source>
</evidence>
<sequence length="532" mass="59731">MSDFPAKTTSTGNQFSNIHSFKHSYNAILFYPRCFQCTKRRIVCDGAHPTCFKCQKKGIECSGLGRFRFSTGVATRGKLKGCAIPATVPPQSQWNNQSPTGVPRPQKIRWKDDGPKCNKRRPRTAATKTSPYPTVQEVKDRQAWLDPGSQNKSAVPHASETLIAPDALGKETRAGSVRYLEGTTTQQDPVEWQECSDSNNDDGGKACDYWSSRAPDSCSTIIPWIPFLGPEDRMYLSHFASEVAPVMVIFDNVSNGYRDIFLPLACEDEVLRGAIRAVASQHLALRHPGFQGIAEIGRAAIISRLRRDSLQASSDSIVNLRTWATLIVLLVGETITGSPEYSHLLRTLLSLMPSLCQIEATPAYRFLVQQTHMFQFLGQPLLNEAQGMNALGFHPSHYLDWTDYELPPESRHNRVLWVVRQAFIEASQIYILRATTNHDLWDRLESLKQLVSRVDPDEQGAHALVWVCFIAAADSTDPVHRRFFTERMNQVFAKTKFQNIVAAVRTLPEIWAQQGSGRWTSNLIQLTPTLIM</sequence>
<dbReference type="InterPro" id="IPR021858">
    <property type="entry name" value="Fun_TF"/>
</dbReference>
<evidence type="ECO:0000256" key="3">
    <source>
        <dbReference type="ARBA" id="ARBA00023125"/>
    </source>
</evidence>
<dbReference type="Pfam" id="PF11951">
    <property type="entry name" value="Fungal_trans_2"/>
    <property type="match status" value="2"/>
</dbReference>
<dbReference type="GO" id="GO:0000976">
    <property type="term" value="F:transcription cis-regulatory region binding"/>
    <property type="evidence" value="ECO:0007669"/>
    <property type="project" value="TreeGrafter"/>
</dbReference>
<dbReference type="PROSITE" id="PS50048">
    <property type="entry name" value="ZN2_CY6_FUNGAL_2"/>
    <property type="match status" value="1"/>
</dbReference>
<feature type="compositionally biased region" description="Polar residues" evidence="6">
    <location>
        <begin position="89"/>
        <end position="100"/>
    </location>
</feature>
<dbReference type="Pfam" id="PF00172">
    <property type="entry name" value="Zn_clus"/>
    <property type="match status" value="1"/>
</dbReference>
<dbReference type="SUPFAM" id="SSF57701">
    <property type="entry name" value="Zn2/Cys6 DNA-binding domain"/>
    <property type="match status" value="1"/>
</dbReference>
<keyword evidence="5" id="KW-0539">Nucleus</keyword>
<name>A0A2G7EMK1_9EURO</name>
<dbReference type="GO" id="GO:0000981">
    <property type="term" value="F:DNA-binding transcription factor activity, RNA polymerase II-specific"/>
    <property type="evidence" value="ECO:0007669"/>
    <property type="project" value="InterPro"/>
</dbReference>
<dbReference type="PANTHER" id="PTHR37534:SF17">
    <property type="entry name" value="ZN(2)-C6 FUNGAL-TYPE DOMAIN-CONTAINING PROTEIN"/>
    <property type="match status" value="1"/>
</dbReference>
<protein>
    <recommendedName>
        <fullName evidence="7">Zn(2)-C6 fungal-type domain-containing protein</fullName>
    </recommendedName>
</protein>
<keyword evidence="9" id="KW-1185">Reference proteome</keyword>
<dbReference type="Gene3D" id="4.10.240.10">
    <property type="entry name" value="Zn(2)-C6 fungal-type DNA-binding domain"/>
    <property type="match status" value="1"/>
</dbReference>
<evidence type="ECO:0000256" key="6">
    <source>
        <dbReference type="SAM" id="MobiDB-lite"/>
    </source>
</evidence>
<evidence type="ECO:0000256" key="2">
    <source>
        <dbReference type="ARBA" id="ARBA00023015"/>
    </source>
</evidence>
<dbReference type="GO" id="GO:0005634">
    <property type="term" value="C:nucleus"/>
    <property type="evidence" value="ECO:0007669"/>
    <property type="project" value="UniProtKB-SubCell"/>
</dbReference>
<evidence type="ECO:0000256" key="4">
    <source>
        <dbReference type="ARBA" id="ARBA00023163"/>
    </source>
</evidence>
<keyword evidence="3" id="KW-0238">DNA-binding</keyword>
<gene>
    <name evidence="8" type="ORF">AARAC_002725</name>
</gene>
<evidence type="ECO:0000313" key="9">
    <source>
        <dbReference type="Proteomes" id="UP000231358"/>
    </source>
</evidence>
<accession>A0A2G7EMK1</accession>
<dbReference type="InterPro" id="IPR036864">
    <property type="entry name" value="Zn2-C6_fun-type_DNA-bd_sf"/>
</dbReference>
<feature type="region of interest" description="Disordered" evidence="6">
    <location>
        <begin position="88"/>
        <end position="130"/>
    </location>
</feature>
<dbReference type="STRING" id="656916.A0A2G7EMK1"/>
<comment type="caution">
    <text evidence="8">The sequence shown here is derived from an EMBL/GenBank/DDBJ whole genome shotgun (WGS) entry which is preliminary data.</text>
</comment>
<evidence type="ECO:0000256" key="1">
    <source>
        <dbReference type="ARBA" id="ARBA00004123"/>
    </source>
</evidence>
<dbReference type="EMBL" id="NEXV01000720">
    <property type="protein sequence ID" value="PIG69604.1"/>
    <property type="molecule type" value="Genomic_DNA"/>
</dbReference>
<keyword evidence="2" id="KW-0805">Transcription regulation</keyword>
<dbReference type="GO" id="GO:0045944">
    <property type="term" value="P:positive regulation of transcription by RNA polymerase II"/>
    <property type="evidence" value="ECO:0007669"/>
    <property type="project" value="TreeGrafter"/>
</dbReference>
<proteinExistence type="predicted"/>
<reference evidence="8 9" key="1">
    <citation type="submission" date="2017-05" db="EMBL/GenBank/DDBJ databases">
        <title>Genome sequence for an aflatoxigenic pathogen of Argentinian peanut, Aspergillus arachidicola.</title>
        <authorList>
            <person name="Moore G."/>
            <person name="Beltz S.B."/>
            <person name="Mack B.M."/>
        </authorList>
    </citation>
    <scope>NUCLEOTIDE SEQUENCE [LARGE SCALE GENOMIC DNA]</scope>
    <source>
        <strain evidence="8 9">CBS 117610</strain>
    </source>
</reference>
<comment type="subcellular location">
    <subcellularLocation>
        <location evidence="1">Nucleus</location>
    </subcellularLocation>
</comment>
<evidence type="ECO:0000313" key="8">
    <source>
        <dbReference type="EMBL" id="PIG69604.1"/>
    </source>
</evidence>
<dbReference type="AlphaFoldDB" id="A0A2G7EMK1"/>
<feature type="domain" description="Zn(2)-C6 fungal-type" evidence="7">
    <location>
        <begin position="33"/>
        <end position="62"/>
    </location>
</feature>
<dbReference type="PANTHER" id="PTHR37534">
    <property type="entry name" value="TRANSCRIPTIONAL ACTIVATOR PROTEIN UGA3"/>
    <property type="match status" value="1"/>
</dbReference>
<dbReference type="Proteomes" id="UP000231358">
    <property type="component" value="Unassembled WGS sequence"/>
</dbReference>